<evidence type="ECO:0000256" key="4">
    <source>
        <dbReference type="ARBA" id="ARBA00023098"/>
    </source>
</evidence>
<dbReference type="Pfam" id="PF00132">
    <property type="entry name" value="Hexapep"/>
    <property type="match status" value="2"/>
</dbReference>
<evidence type="ECO:0000313" key="10">
    <source>
        <dbReference type="Proteomes" id="UP000003835"/>
    </source>
</evidence>
<comment type="catalytic activity">
    <reaction evidence="6">
        <text>a (3R)-hydroxyacyl-[ACP] + UDP-N-acetyl-alpha-D-glucosamine = a UDP-3-O-[(3R)-3-hydroxyacyl]-N-acetyl-alpha-D-glucosamine + holo-[ACP]</text>
        <dbReference type="Rhea" id="RHEA:67812"/>
        <dbReference type="Rhea" id="RHEA-COMP:9685"/>
        <dbReference type="Rhea" id="RHEA-COMP:9945"/>
        <dbReference type="ChEBI" id="CHEBI:57705"/>
        <dbReference type="ChEBI" id="CHEBI:64479"/>
        <dbReference type="ChEBI" id="CHEBI:78827"/>
        <dbReference type="ChEBI" id="CHEBI:173225"/>
        <dbReference type="EC" id="2.3.1.129"/>
    </reaction>
</comment>
<keyword evidence="3 6" id="KW-0808">Transferase</keyword>
<dbReference type="AlphaFoldDB" id="B4VY40"/>
<comment type="similarity">
    <text evidence="6">Belongs to the transferase hexapeptide repeat family. LpxA subfamily.</text>
</comment>
<keyword evidence="6" id="KW-0677">Repeat</keyword>
<dbReference type="GO" id="GO:0008780">
    <property type="term" value="F:acyl-[acyl-carrier-protein]-UDP-N-acetylglucosamine O-acyltransferase activity"/>
    <property type="evidence" value="ECO:0007669"/>
    <property type="project" value="UniProtKB-UniRule"/>
</dbReference>
<dbReference type="UniPathway" id="UPA00359">
    <property type="reaction ID" value="UER00477"/>
</dbReference>
<keyword evidence="4 6" id="KW-0443">Lipid metabolism</keyword>
<dbReference type="GO" id="GO:0016020">
    <property type="term" value="C:membrane"/>
    <property type="evidence" value="ECO:0007669"/>
    <property type="project" value="GOC"/>
</dbReference>
<dbReference type="EC" id="2.3.1.129" evidence="6"/>
<organism evidence="9 10">
    <name type="scientific">Coleofasciculus chthonoplastes PCC 7420</name>
    <dbReference type="NCBI Taxonomy" id="118168"/>
    <lineage>
        <taxon>Bacteria</taxon>
        <taxon>Bacillati</taxon>
        <taxon>Cyanobacteriota</taxon>
        <taxon>Cyanophyceae</taxon>
        <taxon>Coleofasciculales</taxon>
        <taxon>Coleofasciculaceae</taxon>
        <taxon>Coleofasciculus</taxon>
    </lineage>
</organism>
<dbReference type="PIRSF" id="PIRSF000456">
    <property type="entry name" value="UDP-GlcNAc_acltr"/>
    <property type="match status" value="1"/>
</dbReference>
<keyword evidence="1 6" id="KW-0444">Lipid biosynthesis</keyword>
<dbReference type="SUPFAM" id="SSF51161">
    <property type="entry name" value="Trimeric LpxA-like enzymes"/>
    <property type="match status" value="1"/>
</dbReference>
<dbReference type="Gene3D" id="2.160.10.10">
    <property type="entry name" value="Hexapeptide repeat proteins"/>
    <property type="match status" value="1"/>
</dbReference>
<comment type="subunit">
    <text evidence="6">Homotrimer.</text>
</comment>
<evidence type="ECO:0000256" key="2">
    <source>
        <dbReference type="ARBA" id="ARBA00022556"/>
    </source>
</evidence>
<dbReference type="NCBIfam" id="TIGR01852">
    <property type="entry name" value="lipid_A_lpxA"/>
    <property type="match status" value="1"/>
</dbReference>
<dbReference type="OrthoDB" id="9807278at2"/>
<dbReference type="PANTHER" id="PTHR43480:SF1">
    <property type="entry name" value="ACYL-[ACYL-CARRIER-PROTEIN]--UDP-N-ACETYLGLUCOSAMINE O-ACYLTRANSFERASE, MITOCHONDRIAL-RELATED"/>
    <property type="match status" value="1"/>
</dbReference>
<evidence type="ECO:0000256" key="7">
    <source>
        <dbReference type="SAM" id="MobiDB-lite"/>
    </source>
</evidence>
<accession>B4VY40</accession>
<evidence type="ECO:0000256" key="5">
    <source>
        <dbReference type="ARBA" id="ARBA00023315"/>
    </source>
</evidence>
<dbReference type="GO" id="GO:0005737">
    <property type="term" value="C:cytoplasm"/>
    <property type="evidence" value="ECO:0007669"/>
    <property type="project" value="UniProtKB-SubCell"/>
</dbReference>
<evidence type="ECO:0000256" key="3">
    <source>
        <dbReference type="ARBA" id="ARBA00022679"/>
    </source>
</evidence>
<dbReference type="HOGENOM" id="CLU_061249_0_0_3"/>
<sequence>MATTLIHPTAVIHPGAQLHPTVQIGAYAVIGDNVKVGSQTKIGAHVVLEGPTEIGERNQIFPGAAIGLEPQDLKYDGAPSWVRIGDDNRIREYVTINRATGAGEATVIGNNNLLMAYVHVAHNCLLENSVIIANGVALAGHVHIESKATIGGVLGIHQFVHIGRLAMVGGMSRIDRDVPPYMLVEGNPARVRSLNLVGLKRAGINGESLGDLKKAFQTLYRSDYTFNQAVEQLHLISEHEQVQHLRLFLERSQLPGRRGSIPGRRFHHSQDTEKC</sequence>
<comment type="function">
    <text evidence="6">Involved in the biosynthesis of lipid A, a phosphorylated glycolipid that anchors the lipopolysaccharide to the outer membrane of the cell.</text>
</comment>
<dbReference type="InterPro" id="IPR001451">
    <property type="entry name" value="Hexapep"/>
</dbReference>
<dbReference type="RefSeq" id="WP_006103699.1">
    <property type="nucleotide sequence ID" value="NZ_DS989859.1"/>
</dbReference>
<dbReference type="GO" id="GO:0009245">
    <property type="term" value="P:lipid A biosynthetic process"/>
    <property type="evidence" value="ECO:0007669"/>
    <property type="project" value="UniProtKB-UniRule"/>
</dbReference>
<keyword evidence="2 6" id="KW-0441">Lipid A biosynthesis</keyword>
<feature type="domain" description="UDP N-acetylglucosamine O-acyltransferase C-terminal" evidence="8">
    <location>
        <begin position="177"/>
        <end position="253"/>
    </location>
</feature>
<dbReference type="PANTHER" id="PTHR43480">
    <property type="entry name" value="ACYL-[ACYL-CARRIER-PROTEIN]--UDP-N-ACETYLGLUCOSAMINE O-ACYLTRANSFERASE"/>
    <property type="match status" value="1"/>
</dbReference>
<dbReference type="InterPro" id="IPR011004">
    <property type="entry name" value="Trimer_LpxA-like_sf"/>
</dbReference>
<dbReference type="Gene3D" id="1.20.1180.10">
    <property type="entry name" value="Udp N-acetylglucosamine O-acyltransferase, C-terminal domain"/>
    <property type="match status" value="1"/>
</dbReference>
<dbReference type="InterPro" id="IPR010137">
    <property type="entry name" value="Lipid_A_LpxA"/>
</dbReference>
<dbReference type="Pfam" id="PF13720">
    <property type="entry name" value="Acetyltransf_11"/>
    <property type="match status" value="1"/>
</dbReference>
<gene>
    <name evidence="6" type="primary">lpxA</name>
    <name evidence="9" type="ORF">MC7420_4483</name>
</gene>
<protein>
    <recommendedName>
        <fullName evidence="6">Acyl-[acyl-carrier-protein]--UDP-N-acetylglucosamine O-acyltransferase</fullName>
        <shortName evidence="6">UDP-N-acetylglucosamine acyltransferase</shortName>
        <ecNumber evidence="6">2.3.1.129</ecNumber>
    </recommendedName>
</protein>
<dbReference type="InterPro" id="IPR029098">
    <property type="entry name" value="Acetyltransf_C"/>
</dbReference>
<dbReference type="HAMAP" id="MF_00387">
    <property type="entry name" value="LpxA"/>
    <property type="match status" value="1"/>
</dbReference>
<evidence type="ECO:0000259" key="8">
    <source>
        <dbReference type="Pfam" id="PF13720"/>
    </source>
</evidence>
<reference evidence="9 10" key="1">
    <citation type="submission" date="2008-07" db="EMBL/GenBank/DDBJ databases">
        <authorList>
            <person name="Tandeau de Marsac N."/>
            <person name="Ferriera S."/>
            <person name="Johnson J."/>
            <person name="Kravitz S."/>
            <person name="Beeson K."/>
            <person name="Sutton G."/>
            <person name="Rogers Y.-H."/>
            <person name="Friedman R."/>
            <person name="Frazier M."/>
            <person name="Venter J.C."/>
        </authorList>
    </citation>
    <scope>NUCLEOTIDE SEQUENCE [LARGE SCALE GENOMIC DNA]</scope>
    <source>
        <strain evidence="9 10">PCC 7420</strain>
    </source>
</reference>
<evidence type="ECO:0000313" key="9">
    <source>
        <dbReference type="EMBL" id="EDX73236.1"/>
    </source>
</evidence>
<comment type="subcellular location">
    <subcellularLocation>
        <location evidence="6">Cytoplasm</location>
    </subcellularLocation>
</comment>
<keyword evidence="5 6" id="KW-0012">Acyltransferase</keyword>
<proteinExistence type="inferred from homology"/>
<dbReference type="GO" id="GO:0043886">
    <property type="term" value="F:structural constituent of carboxysome shell"/>
    <property type="evidence" value="ECO:0007669"/>
    <property type="project" value="UniProtKB-ARBA"/>
</dbReference>
<evidence type="ECO:0000256" key="6">
    <source>
        <dbReference type="HAMAP-Rule" id="MF_00387"/>
    </source>
</evidence>
<dbReference type="STRING" id="118168.MC7420_4483"/>
<dbReference type="eggNOG" id="COG1043">
    <property type="taxonomic scope" value="Bacteria"/>
</dbReference>
<dbReference type="EMBL" id="DS989859">
    <property type="protein sequence ID" value="EDX73236.1"/>
    <property type="molecule type" value="Genomic_DNA"/>
</dbReference>
<dbReference type="CDD" id="cd03351">
    <property type="entry name" value="LbH_UDP-GlcNAc_AT"/>
    <property type="match status" value="1"/>
</dbReference>
<evidence type="ECO:0000256" key="1">
    <source>
        <dbReference type="ARBA" id="ARBA00022516"/>
    </source>
</evidence>
<dbReference type="NCBIfam" id="NF003657">
    <property type="entry name" value="PRK05289.1"/>
    <property type="match status" value="1"/>
</dbReference>
<dbReference type="GO" id="GO:0031470">
    <property type="term" value="C:carboxysome"/>
    <property type="evidence" value="ECO:0007669"/>
    <property type="project" value="UniProtKB-ARBA"/>
</dbReference>
<comment type="pathway">
    <text evidence="6">Glycolipid biosynthesis; lipid IV(A) biosynthesis; lipid IV(A) from (3R)-3-hydroxytetradecanoyl-[acyl-carrier-protein] and UDP-N-acetyl-alpha-D-glucosamine: step 1/6.</text>
</comment>
<name>B4VY40_9CYAN</name>
<keyword evidence="10" id="KW-1185">Reference proteome</keyword>
<dbReference type="InterPro" id="IPR037157">
    <property type="entry name" value="Acetyltransf_C_sf"/>
</dbReference>
<feature type="region of interest" description="Disordered" evidence="7">
    <location>
        <begin position="256"/>
        <end position="275"/>
    </location>
</feature>
<keyword evidence="6" id="KW-0963">Cytoplasm</keyword>
<dbReference type="Proteomes" id="UP000003835">
    <property type="component" value="Unassembled WGS sequence"/>
</dbReference>